<dbReference type="STRING" id="588932.DA69_09485"/>
<dbReference type="GO" id="GO:0003677">
    <property type="term" value="F:DNA binding"/>
    <property type="evidence" value="ECO:0007669"/>
    <property type="project" value="UniProtKB-KW"/>
</dbReference>
<dbReference type="SMART" id="SM00421">
    <property type="entry name" value="HTH_LUXR"/>
    <property type="match status" value="1"/>
</dbReference>
<dbReference type="GO" id="GO:0006355">
    <property type="term" value="P:regulation of DNA-templated transcription"/>
    <property type="evidence" value="ECO:0007669"/>
    <property type="project" value="InterPro"/>
</dbReference>
<accession>A0A172Y9R9</accession>
<dbReference type="InterPro" id="IPR036388">
    <property type="entry name" value="WH-like_DNA-bd_sf"/>
</dbReference>
<protein>
    <recommendedName>
        <fullName evidence="5">HTH luxR-type domain-containing protein</fullName>
    </recommendedName>
</protein>
<proteinExistence type="predicted"/>
<dbReference type="InterPro" id="IPR000792">
    <property type="entry name" value="Tscrpt_reg_LuxR_C"/>
</dbReference>
<keyword evidence="3" id="KW-0804">Transcription</keyword>
<dbReference type="Pfam" id="PF00196">
    <property type="entry name" value="GerE"/>
    <property type="match status" value="1"/>
</dbReference>
<evidence type="ECO:0000259" key="5">
    <source>
        <dbReference type="PROSITE" id="PS50043"/>
    </source>
</evidence>
<dbReference type="AlphaFoldDB" id="A0A172Y9R9"/>
<reference evidence="6 7" key="1">
    <citation type="journal article" date="2014" name="Genome Announc.">
        <title>Genome Sequence of a Promising Hydrogen-Producing Facultative Anaerobic Bacterium, Brevundimonas naejangsanensis Strain B1.</title>
        <authorList>
            <person name="Su H."/>
            <person name="Zhang T."/>
            <person name="Bao M."/>
            <person name="Jiang Y."/>
            <person name="Wang Y."/>
            <person name="Tan T."/>
        </authorList>
    </citation>
    <scope>NUCLEOTIDE SEQUENCE [LARGE SCALE GENOMIC DNA]</scope>
    <source>
        <strain evidence="6 7">B1</strain>
    </source>
</reference>
<evidence type="ECO:0000256" key="4">
    <source>
        <dbReference type="SAM" id="Phobius"/>
    </source>
</evidence>
<dbReference type="PRINTS" id="PR00038">
    <property type="entry name" value="HTHLUXR"/>
</dbReference>
<dbReference type="InterPro" id="IPR016032">
    <property type="entry name" value="Sig_transdc_resp-reg_C-effctor"/>
</dbReference>
<dbReference type="Proteomes" id="UP000077603">
    <property type="component" value="Chromosome"/>
</dbReference>
<dbReference type="SUPFAM" id="SSF46894">
    <property type="entry name" value="C-terminal effector domain of the bipartite response regulators"/>
    <property type="match status" value="1"/>
</dbReference>
<dbReference type="PANTHER" id="PTHR44688:SF16">
    <property type="entry name" value="DNA-BINDING TRANSCRIPTIONAL ACTIVATOR DEVR_DOSR"/>
    <property type="match status" value="1"/>
</dbReference>
<evidence type="ECO:0000256" key="3">
    <source>
        <dbReference type="ARBA" id="ARBA00023163"/>
    </source>
</evidence>
<dbReference type="KEGG" id="bne:DA69_09485"/>
<organism evidence="6 7">
    <name type="scientific">Brevundimonas naejangsanensis</name>
    <dbReference type="NCBI Taxonomy" id="588932"/>
    <lineage>
        <taxon>Bacteria</taxon>
        <taxon>Pseudomonadati</taxon>
        <taxon>Pseudomonadota</taxon>
        <taxon>Alphaproteobacteria</taxon>
        <taxon>Caulobacterales</taxon>
        <taxon>Caulobacteraceae</taxon>
        <taxon>Brevundimonas</taxon>
    </lineage>
</organism>
<dbReference type="eggNOG" id="COG2197">
    <property type="taxonomic scope" value="Bacteria"/>
</dbReference>
<keyword evidence="4" id="KW-0472">Membrane</keyword>
<evidence type="ECO:0000256" key="2">
    <source>
        <dbReference type="ARBA" id="ARBA00023125"/>
    </source>
</evidence>
<evidence type="ECO:0000313" key="6">
    <source>
        <dbReference type="EMBL" id="ANF55954.1"/>
    </source>
</evidence>
<name>A0A172Y9R9_9CAUL</name>
<dbReference type="PANTHER" id="PTHR44688">
    <property type="entry name" value="DNA-BINDING TRANSCRIPTIONAL ACTIVATOR DEVR_DOSR"/>
    <property type="match status" value="1"/>
</dbReference>
<keyword evidence="4" id="KW-0812">Transmembrane</keyword>
<keyword evidence="4" id="KW-1133">Transmembrane helix</keyword>
<dbReference type="Gene3D" id="1.10.10.10">
    <property type="entry name" value="Winged helix-like DNA-binding domain superfamily/Winged helix DNA-binding domain"/>
    <property type="match status" value="1"/>
</dbReference>
<dbReference type="EMBL" id="CP015614">
    <property type="protein sequence ID" value="ANF55954.1"/>
    <property type="molecule type" value="Genomic_DNA"/>
</dbReference>
<keyword evidence="2" id="KW-0238">DNA-binding</keyword>
<dbReference type="CDD" id="cd06170">
    <property type="entry name" value="LuxR_C_like"/>
    <property type="match status" value="1"/>
</dbReference>
<keyword evidence="7" id="KW-1185">Reference proteome</keyword>
<feature type="domain" description="HTH luxR-type" evidence="5">
    <location>
        <begin position="1"/>
        <end position="62"/>
    </location>
</feature>
<evidence type="ECO:0000313" key="7">
    <source>
        <dbReference type="Proteomes" id="UP000077603"/>
    </source>
</evidence>
<dbReference type="PROSITE" id="PS50043">
    <property type="entry name" value="HTH_LUXR_2"/>
    <property type="match status" value="1"/>
</dbReference>
<evidence type="ECO:0000256" key="1">
    <source>
        <dbReference type="ARBA" id="ARBA00023015"/>
    </source>
</evidence>
<dbReference type="OrthoDB" id="9814495at2"/>
<feature type="transmembrane region" description="Helical" evidence="4">
    <location>
        <begin position="119"/>
        <end position="141"/>
    </location>
</feature>
<gene>
    <name evidence="6" type="ORF">DA69_09485</name>
</gene>
<keyword evidence="1" id="KW-0805">Transcription regulation</keyword>
<sequence length="152" mass="16795">MDKLTPREREILLLVAERLGDKEIAQQLNLSPRTVQNHLHRAYEKLGVSDRQQAARLLSNSYSRQSPPLSSEPFLGSEHGVLAGSERVEDGKTPWPVPFYGSYVGLGRWRRPRTVGGSVLLLILGGALAWILLAAAAISLIPPVLEMIHSLR</sequence>